<feature type="binding site" evidence="6">
    <location>
        <position position="189"/>
    </location>
    <ligand>
        <name>substrate</name>
    </ligand>
</feature>
<feature type="binding site" evidence="6">
    <location>
        <position position="215"/>
    </location>
    <ligand>
        <name>a divalent metal cation</name>
        <dbReference type="ChEBI" id="CHEBI:60240"/>
        <label>2</label>
        <note>catalytic</note>
    </ligand>
</feature>
<dbReference type="InterPro" id="IPR000994">
    <property type="entry name" value="Pept_M24"/>
</dbReference>
<dbReference type="PANTHER" id="PTHR43330">
    <property type="entry name" value="METHIONINE AMINOPEPTIDASE"/>
    <property type="match status" value="1"/>
</dbReference>
<keyword evidence="2 6" id="KW-0031">Aminopeptidase</keyword>
<feature type="binding site" evidence="6">
    <location>
        <position position="106"/>
    </location>
    <ligand>
        <name>a divalent metal cation</name>
        <dbReference type="ChEBI" id="CHEBI:60240"/>
        <label>1</label>
    </ligand>
</feature>
<dbReference type="GO" id="GO:0004239">
    <property type="term" value="F:initiator methionyl aminopeptidase activity"/>
    <property type="evidence" value="ECO:0007669"/>
    <property type="project" value="UniProtKB-UniRule"/>
</dbReference>
<dbReference type="EC" id="3.4.11.18" evidence="6 7"/>
<name>A0A6A9UYF7_9ACTN</name>
<evidence type="ECO:0000313" key="9">
    <source>
        <dbReference type="EMBL" id="MVA76872.1"/>
    </source>
</evidence>
<comment type="function">
    <text evidence="1 6">Removes the N-terminal methionine from nascent proteins. The N-terminal methionine is often cleaved when the second residue in the primary sequence is small and uncharged (Met-Ala-, Cys, Gly, Pro, Ser, Thr, or Val). Requires deformylation of the N(alpha)-formylated initiator methionine before it can be hydrolyzed.</text>
</comment>
<keyword evidence="5 6" id="KW-0378">Hydrolase</keyword>
<accession>A0A6A9UYF7</accession>
<comment type="similarity">
    <text evidence="6">Belongs to the peptidase M24A family. Methionine aminopeptidase type 1 subfamily.</text>
</comment>
<organism evidence="9 10">
    <name type="scientific">Auraticoccus cholistanensis</name>
    <dbReference type="NCBI Taxonomy" id="2656650"/>
    <lineage>
        <taxon>Bacteria</taxon>
        <taxon>Bacillati</taxon>
        <taxon>Actinomycetota</taxon>
        <taxon>Actinomycetes</taxon>
        <taxon>Propionibacteriales</taxon>
        <taxon>Propionibacteriaceae</taxon>
        <taxon>Auraticoccus</taxon>
    </lineage>
</organism>
<proteinExistence type="inferred from homology"/>
<comment type="catalytic activity">
    <reaction evidence="6 7">
        <text>Release of N-terminal amino acids, preferentially methionine, from peptides and arylamides.</text>
        <dbReference type="EC" id="3.4.11.18"/>
    </reaction>
</comment>
<gene>
    <name evidence="6 9" type="primary">map</name>
    <name evidence="9" type="ORF">GC722_12680</name>
</gene>
<dbReference type="GO" id="GO:0006508">
    <property type="term" value="P:proteolysis"/>
    <property type="evidence" value="ECO:0007669"/>
    <property type="project" value="UniProtKB-KW"/>
</dbReference>
<comment type="subunit">
    <text evidence="6">Monomer.</text>
</comment>
<dbReference type="InterPro" id="IPR002467">
    <property type="entry name" value="Pept_M24A_MAP1"/>
</dbReference>
<evidence type="ECO:0000256" key="5">
    <source>
        <dbReference type="ARBA" id="ARBA00022801"/>
    </source>
</evidence>
<evidence type="ECO:0000256" key="6">
    <source>
        <dbReference type="HAMAP-Rule" id="MF_01974"/>
    </source>
</evidence>
<dbReference type="HAMAP" id="MF_01974">
    <property type="entry name" value="MetAP_1"/>
    <property type="match status" value="1"/>
</dbReference>
<evidence type="ECO:0000256" key="2">
    <source>
        <dbReference type="ARBA" id="ARBA00022438"/>
    </source>
</evidence>
<evidence type="ECO:0000313" key="10">
    <source>
        <dbReference type="Proteomes" id="UP000435304"/>
    </source>
</evidence>
<feature type="domain" description="Peptidase M24" evidence="8">
    <location>
        <begin position="16"/>
        <end position="253"/>
    </location>
</feature>
<dbReference type="Proteomes" id="UP000435304">
    <property type="component" value="Unassembled WGS sequence"/>
</dbReference>
<comment type="cofactor">
    <cofactor evidence="6">
        <name>Co(2+)</name>
        <dbReference type="ChEBI" id="CHEBI:48828"/>
    </cofactor>
    <cofactor evidence="6">
        <name>Zn(2+)</name>
        <dbReference type="ChEBI" id="CHEBI:29105"/>
    </cofactor>
    <cofactor evidence="6">
        <name>Mn(2+)</name>
        <dbReference type="ChEBI" id="CHEBI:29035"/>
    </cofactor>
    <cofactor evidence="6">
        <name>Fe(2+)</name>
        <dbReference type="ChEBI" id="CHEBI:29033"/>
    </cofactor>
    <text evidence="6">Binds 2 divalent metal cations per subunit. Has a high-affinity and a low affinity metal-binding site. The true nature of the physiological cofactor is under debate. The enzyme is active with cobalt, zinc, manganese or divalent iron ions. Most likely, methionine aminopeptidases function as mononuclear Fe(2+)-metalloproteases under physiological conditions, and the catalytically relevant metal-binding site has been assigned to the histidine-containing high-affinity site.</text>
</comment>
<dbReference type="GO" id="GO:0005829">
    <property type="term" value="C:cytosol"/>
    <property type="evidence" value="ECO:0007669"/>
    <property type="project" value="TreeGrafter"/>
</dbReference>
<dbReference type="Pfam" id="PF00557">
    <property type="entry name" value="Peptidase_M24"/>
    <property type="match status" value="1"/>
</dbReference>
<evidence type="ECO:0000256" key="1">
    <source>
        <dbReference type="ARBA" id="ARBA00002521"/>
    </source>
</evidence>
<dbReference type="RefSeq" id="WP_331714776.1">
    <property type="nucleotide sequence ID" value="NZ_WPCU01000008.1"/>
</dbReference>
<dbReference type="Gene3D" id="3.90.230.10">
    <property type="entry name" value="Creatinase/methionine aminopeptidase superfamily"/>
    <property type="match status" value="1"/>
</dbReference>
<dbReference type="InterPro" id="IPR001714">
    <property type="entry name" value="Pept_M24_MAP"/>
</dbReference>
<feature type="binding site" evidence="6">
    <location>
        <position position="117"/>
    </location>
    <ligand>
        <name>a divalent metal cation</name>
        <dbReference type="ChEBI" id="CHEBI:60240"/>
        <label>2</label>
        <note>catalytic</note>
    </ligand>
</feature>
<dbReference type="PANTHER" id="PTHR43330:SF27">
    <property type="entry name" value="METHIONINE AMINOPEPTIDASE"/>
    <property type="match status" value="1"/>
</dbReference>
<reference evidence="9 10" key="1">
    <citation type="submission" date="2019-12" db="EMBL/GenBank/DDBJ databases">
        <title>Auraticoccus cholistani sp. nov., an actinomycete isolated from soil of Cholistan desert.</title>
        <authorList>
            <person name="Cheema M.T."/>
        </authorList>
    </citation>
    <scope>NUCLEOTIDE SEQUENCE [LARGE SCALE GENOMIC DNA]</scope>
    <source>
        <strain evidence="9 10">F435</strain>
    </source>
</reference>
<dbReference type="GO" id="GO:0070006">
    <property type="term" value="F:metalloaminopeptidase activity"/>
    <property type="evidence" value="ECO:0007669"/>
    <property type="project" value="UniProtKB-UniRule"/>
</dbReference>
<evidence type="ECO:0000259" key="8">
    <source>
        <dbReference type="Pfam" id="PF00557"/>
    </source>
</evidence>
<comment type="caution">
    <text evidence="9">The sequence shown here is derived from an EMBL/GenBank/DDBJ whole genome shotgun (WGS) entry which is preliminary data.</text>
</comment>
<dbReference type="EMBL" id="WPCU01000008">
    <property type="protein sequence ID" value="MVA76872.1"/>
    <property type="molecule type" value="Genomic_DNA"/>
</dbReference>
<sequence length="277" mass="28728">MFGRERIELKTPAQLERMRAAGLVVDAALRAVTEAVRPGVTTAELDAVAAEVIARHGATSNFLHYLADEQGHGGFTGVVCLSVGAEVVHGVPGERVLAEGDLLSVDCGAVVDGWHADAARTVFVGEPDPELVALSEATRRAMWAGIAAVRLGGRIGDVSAAVEASVAAEDRRYGIVADYTGHGIGSAMHMAPDVPNTGRAGRGPRIRPGMVLCIEPMLTLGDPDTVELADGWTVVTRDGSPAAHWESMVTATEDGIRVLTEPDEGLSVLGAAAAAAR</sequence>
<feature type="binding site" evidence="6">
    <location>
        <position position="182"/>
    </location>
    <ligand>
        <name>a divalent metal cation</name>
        <dbReference type="ChEBI" id="CHEBI:60240"/>
        <label>2</label>
        <note>catalytic</note>
    </ligand>
</feature>
<dbReference type="PRINTS" id="PR00599">
    <property type="entry name" value="MAPEPTIDASE"/>
</dbReference>
<keyword evidence="3 6" id="KW-0645">Protease</keyword>
<dbReference type="GO" id="GO:0046872">
    <property type="term" value="F:metal ion binding"/>
    <property type="evidence" value="ECO:0007669"/>
    <property type="project" value="UniProtKB-UniRule"/>
</dbReference>
<keyword evidence="10" id="KW-1185">Reference proteome</keyword>
<dbReference type="SUPFAM" id="SSF55920">
    <property type="entry name" value="Creatinase/aminopeptidase"/>
    <property type="match status" value="1"/>
</dbReference>
<evidence type="ECO:0000256" key="3">
    <source>
        <dbReference type="ARBA" id="ARBA00022670"/>
    </source>
</evidence>
<protein>
    <recommendedName>
        <fullName evidence="6 7">Methionine aminopeptidase</fullName>
        <shortName evidence="6">MAP</shortName>
        <shortName evidence="6">MetAP</shortName>
        <ecNumber evidence="6 7">3.4.11.18</ecNumber>
    </recommendedName>
    <alternativeName>
        <fullName evidence="6">Peptidase M</fullName>
    </alternativeName>
</protein>
<evidence type="ECO:0000256" key="7">
    <source>
        <dbReference type="RuleBase" id="RU003653"/>
    </source>
</evidence>
<feature type="binding site" evidence="6">
    <location>
        <position position="89"/>
    </location>
    <ligand>
        <name>substrate</name>
    </ligand>
</feature>
<dbReference type="NCBIfam" id="TIGR00500">
    <property type="entry name" value="met_pdase_I"/>
    <property type="match status" value="1"/>
</dbReference>
<keyword evidence="4 6" id="KW-0479">Metal-binding</keyword>
<dbReference type="CDD" id="cd01086">
    <property type="entry name" value="MetAP1"/>
    <property type="match status" value="1"/>
</dbReference>
<evidence type="ECO:0000256" key="4">
    <source>
        <dbReference type="ARBA" id="ARBA00022723"/>
    </source>
</evidence>
<feature type="binding site" evidence="6">
    <location>
        <position position="246"/>
    </location>
    <ligand>
        <name>a divalent metal cation</name>
        <dbReference type="ChEBI" id="CHEBI:60240"/>
        <label>2</label>
        <note>catalytic</note>
    </ligand>
</feature>
<feature type="binding site" evidence="6">
    <location>
        <position position="246"/>
    </location>
    <ligand>
        <name>a divalent metal cation</name>
        <dbReference type="ChEBI" id="CHEBI:60240"/>
        <label>1</label>
    </ligand>
</feature>
<feature type="binding site" evidence="6">
    <location>
        <position position="117"/>
    </location>
    <ligand>
        <name>a divalent metal cation</name>
        <dbReference type="ChEBI" id="CHEBI:60240"/>
        <label>1</label>
    </ligand>
</feature>
<dbReference type="InterPro" id="IPR036005">
    <property type="entry name" value="Creatinase/aminopeptidase-like"/>
</dbReference>
<dbReference type="AlphaFoldDB" id="A0A6A9UYF7"/>